<name>A0ACC2XS71_9TREE</name>
<protein>
    <submittedName>
        <fullName evidence="1">Uncharacterized protein</fullName>
    </submittedName>
</protein>
<accession>A0ACC2XS71</accession>
<gene>
    <name evidence="1" type="ORF">QFC24_001949</name>
</gene>
<dbReference type="EMBL" id="JASBWV010000005">
    <property type="protein sequence ID" value="KAJ9126226.1"/>
    <property type="molecule type" value="Genomic_DNA"/>
</dbReference>
<evidence type="ECO:0000313" key="1">
    <source>
        <dbReference type="EMBL" id="KAJ9126226.1"/>
    </source>
</evidence>
<comment type="caution">
    <text evidence="1">The sequence shown here is derived from an EMBL/GenBank/DDBJ whole genome shotgun (WGS) entry which is preliminary data.</text>
</comment>
<organism evidence="1 2">
    <name type="scientific">Naganishia onofrii</name>
    <dbReference type="NCBI Taxonomy" id="1851511"/>
    <lineage>
        <taxon>Eukaryota</taxon>
        <taxon>Fungi</taxon>
        <taxon>Dikarya</taxon>
        <taxon>Basidiomycota</taxon>
        <taxon>Agaricomycotina</taxon>
        <taxon>Tremellomycetes</taxon>
        <taxon>Filobasidiales</taxon>
        <taxon>Filobasidiaceae</taxon>
        <taxon>Naganishia</taxon>
    </lineage>
</organism>
<sequence>MYQGLPDMKLDKGFIEPDYSRFDTPVWPKAHVLHLQDTYPYASNQDLNNESSTLLDQHSPLRPSRDNTGRLAGTQGRKDYAHPEDTFDRTAAHDRAQQVDEVGKQVEEVLAQRYREDPSLGNGKGWSEDEWNRVKGFLLKVEDEGMGQDEALKALLDDPNVVLSIREVKALIKNWRLKYPLVGHSMPTVKTNSPTPITVSIATRVTEDEIKNQNWVGKEKPKDEKNAGKNDEKSQKKSADSPVMKNAPGDQDKDNNQENGQDSSTLSQEDHKFYERFIAEMDAFQKLQNNPAIPAHRQAGINGNEVFRTNDTRWRIGDTADEERVVHCRKEAEEAMEIQIDDQFTPDNWVPRSTHLIRLTGKHPMNAEVNFTELYEAGLITPTKLHYVRNHSAVPRLSWEKHTLEVFSDPPGMLETAELTMDQIVNDFPSIEIPVTIACDGIRRGEVNLVKRSAAFGWGAGGVSTCLWTGVLVRDIFLTLNLADQPTDERWYLNWEGADEPSEGKYATSIPFAYAMDPNNDVMLAYGINGQPLSPDHGYPLRSIIPTYVGGRQVKWVKKMWVSKAENSSHYHIYDNRVLPPFITEGRSMLAKAFRHHPDTACMEQNLNSMICRPAHNQLIPLDGDDEGTKGLNRIIKVGGYAYHGGGHLPQRVELSLDGGSTWRYCFRQLPENPLRHGNKFWTWLFWECKVTLGELVNCPEMMVRAWDVFKNTQPENITWNLTGMMNNAWYRVRPQLETGEDGKNYVRFKHPVGPGAKADGWMKASDVERVKEQASKSSQDDQKQFTLDEIQKHDKNNDAWLIINEKVYDVTSVLQWHPGGQAAIMNYAGKATVDTSNDYNAIHDDYANSQRDKLLIGRVSDKGVKALREDAERAEKAAESIKKERAAFAMNPFRYMSATLIKKKEISKDTRIYTFELPKKADGSPGKLGLPIGKHVQVAFHAKNGVVLRPYTPIRPVLPEEEDGTFDILVKAYFPGTTSFKPGGTLSNYLDVMVEGEDIDIKGPTGEITYLGNGRFKINDDELHFDKLNLVAGGTGLTPHWQLIHAILHAPDDHTEVSLIDSNHSFGDILLFDELNKYAKDKPDRFKIWHTLSQKPDDRGWEYSVGHLDKAMMNEHLYKADGTKVATFLCGPPGLIKSVVPALKEMGFVDEGKAATMFGF</sequence>
<keyword evidence="2" id="KW-1185">Reference proteome</keyword>
<proteinExistence type="predicted"/>
<reference evidence="1" key="1">
    <citation type="submission" date="2023-04" db="EMBL/GenBank/DDBJ databases">
        <title>Draft Genome sequencing of Naganishia species isolated from polar environments using Oxford Nanopore Technology.</title>
        <authorList>
            <person name="Leo P."/>
            <person name="Venkateswaran K."/>
        </authorList>
    </citation>
    <scope>NUCLEOTIDE SEQUENCE</scope>
    <source>
        <strain evidence="1">DBVPG 5303</strain>
    </source>
</reference>
<evidence type="ECO:0000313" key="2">
    <source>
        <dbReference type="Proteomes" id="UP001234202"/>
    </source>
</evidence>
<dbReference type="Proteomes" id="UP001234202">
    <property type="component" value="Unassembled WGS sequence"/>
</dbReference>